<dbReference type="Proteomes" id="UP000035346">
    <property type="component" value="Unassembled WGS sequence"/>
</dbReference>
<keyword evidence="1" id="KW-0238">DNA-binding</keyword>
<dbReference type="InterPro" id="IPR009057">
    <property type="entry name" value="Homeodomain-like_sf"/>
</dbReference>
<evidence type="ECO:0000313" key="3">
    <source>
        <dbReference type="Proteomes" id="UP000035346"/>
    </source>
</evidence>
<dbReference type="PRINTS" id="PR00455">
    <property type="entry name" value="HTHTETR"/>
</dbReference>
<sequence length="200" mass="23833">MRERLNKNERKDQIKKSAKKIFLEKGFRNTVMDDIMKDTGLSRGGLYHHYGSTNEILYDIMVDGKSFREDVICKYIKNHKNIITPKVLAEVFVEKMVADNEYIPLYIMFLCELKDDENLSSLFSELKENSIVYFKKFMTQLGYESLKYDEYYFLINLINSSLLGCEILDARNNFIKNREYMLDMLELYFEEIQIKKLNNI</sequence>
<dbReference type="InterPro" id="IPR001647">
    <property type="entry name" value="HTH_TetR"/>
</dbReference>
<dbReference type="GO" id="GO:0003677">
    <property type="term" value="F:DNA binding"/>
    <property type="evidence" value="ECO:0007669"/>
    <property type="project" value="UniProtKB-UniRule"/>
</dbReference>
<organism evidence="2 3">
    <name type="scientific">Streptococcus agalactiae</name>
    <dbReference type="NCBI Taxonomy" id="1311"/>
    <lineage>
        <taxon>Bacteria</taxon>
        <taxon>Bacillati</taxon>
        <taxon>Bacillota</taxon>
        <taxon>Bacilli</taxon>
        <taxon>Lactobacillales</taxon>
        <taxon>Streptococcaceae</taxon>
        <taxon>Streptococcus</taxon>
    </lineage>
</organism>
<gene>
    <name evidence="2" type="ORF">WA04_03485</name>
</gene>
<name>A0A0H1YWR8_STRAG</name>
<comment type="caution">
    <text evidence="2">The sequence shown here is derived from an EMBL/GenBank/DDBJ whole genome shotgun (WGS) entry which is preliminary data.</text>
</comment>
<evidence type="ECO:0000256" key="1">
    <source>
        <dbReference type="ARBA" id="ARBA00023125"/>
    </source>
</evidence>
<dbReference type="RefSeq" id="WP_001209190.1">
    <property type="nucleotide sequence ID" value="NZ_JAIWPA010000015.1"/>
</dbReference>
<dbReference type="AlphaFoldDB" id="A0A0H1YWR8"/>
<dbReference type="EMBL" id="LBKL01000041">
    <property type="protein sequence ID" value="KLL41637.1"/>
    <property type="molecule type" value="Genomic_DNA"/>
</dbReference>
<dbReference type="Gene3D" id="1.10.357.10">
    <property type="entry name" value="Tetracycline Repressor, domain 2"/>
    <property type="match status" value="1"/>
</dbReference>
<dbReference type="SUPFAM" id="SSF46689">
    <property type="entry name" value="Homeodomain-like"/>
    <property type="match status" value="1"/>
</dbReference>
<evidence type="ECO:0000313" key="2">
    <source>
        <dbReference type="EMBL" id="KLL41637.1"/>
    </source>
</evidence>
<protein>
    <submittedName>
        <fullName evidence="2">TetR family transcriptional regulator</fullName>
    </submittedName>
</protein>
<proteinExistence type="predicted"/>
<dbReference type="PROSITE" id="PS50977">
    <property type="entry name" value="HTH_TETR_2"/>
    <property type="match status" value="1"/>
</dbReference>
<dbReference type="Pfam" id="PF00440">
    <property type="entry name" value="TetR_N"/>
    <property type="match status" value="1"/>
</dbReference>
<reference evidence="2 3" key="1">
    <citation type="journal article" date="2015" name="PLoS ONE">
        <title>Genomic analysis reveals the molecular basis for capsule loss in the group B streptococcus population.</title>
        <authorList>
            <consortium name="DEVANI Consortium"/>
            <person name="Rosini R."/>
            <person name="Campisi E."/>
            <person name="De Chiara M."/>
            <person name="Tettelin H."/>
            <person name="Rinaudo D."/>
            <person name="Toniolo C."/>
            <person name="Metruccio M."/>
            <person name="Guidotti S."/>
            <person name="Sorensen U.B."/>
            <person name="Kilian M."/>
            <person name="Ramirez M."/>
            <person name="Janulczyk R."/>
            <person name="Donati C."/>
            <person name="Grandi G."/>
            <person name="Margarit I."/>
        </authorList>
    </citation>
    <scope>NUCLEOTIDE SEQUENCE [LARGE SCALE GENOMIC DNA]</scope>
    <source>
        <strain evidence="2 3">DK-B-USS-215</strain>
    </source>
</reference>
<accession>A0A0H1YWR8</accession>